<reference evidence="2 3" key="1">
    <citation type="submission" date="2016-08" db="EMBL/GenBank/DDBJ databases">
        <authorList>
            <person name="Seilhamer J.J."/>
        </authorList>
    </citation>
    <scope>NUCLEOTIDE SEQUENCE [LARGE SCALE GENOMIC DNA]</scope>
    <source>
        <strain evidence="2 3">CFBP7245</strain>
    </source>
</reference>
<dbReference type="AlphaFoldDB" id="A0A2S7BZP7"/>
<dbReference type="Proteomes" id="UP000238908">
    <property type="component" value="Unassembled WGS sequence"/>
</dbReference>
<sequence length="90" mass="9654">MSSPLAGPLAAWMPPSSPHGWVYGVSRKRRGHRALDELSFYPEIQRPPDDASTLSPSRQCSRGAAGTPYLQGCAITGRSSLLSDRSTALL</sequence>
<gene>
    <name evidence="2" type="ORF">XdyCFBP7245_16635</name>
</gene>
<dbReference type="EMBL" id="MDEE01000028">
    <property type="protein sequence ID" value="PPU54791.1"/>
    <property type="molecule type" value="Genomic_DNA"/>
</dbReference>
<name>A0A2S7BZP7_9XANT</name>
<protein>
    <submittedName>
        <fullName evidence="2">Uncharacterized protein</fullName>
    </submittedName>
</protein>
<accession>A0A2S7BZP7</accession>
<evidence type="ECO:0000313" key="2">
    <source>
        <dbReference type="EMBL" id="PPU54791.1"/>
    </source>
</evidence>
<comment type="caution">
    <text evidence="2">The sequence shown here is derived from an EMBL/GenBank/DDBJ whole genome shotgun (WGS) entry which is preliminary data.</text>
</comment>
<proteinExistence type="predicted"/>
<organism evidence="2 3">
    <name type="scientific">Xanthomonas dyei</name>
    <dbReference type="NCBI Taxonomy" id="743699"/>
    <lineage>
        <taxon>Bacteria</taxon>
        <taxon>Pseudomonadati</taxon>
        <taxon>Pseudomonadota</taxon>
        <taxon>Gammaproteobacteria</taxon>
        <taxon>Lysobacterales</taxon>
        <taxon>Lysobacteraceae</taxon>
        <taxon>Xanthomonas</taxon>
    </lineage>
</organism>
<feature type="region of interest" description="Disordered" evidence="1">
    <location>
        <begin position="42"/>
        <end position="67"/>
    </location>
</feature>
<evidence type="ECO:0000256" key="1">
    <source>
        <dbReference type="SAM" id="MobiDB-lite"/>
    </source>
</evidence>
<evidence type="ECO:0000313" key="3">
    <source>
        <dbReference type="Proteomes" id="UP000238908"/>
    </source>
</evidence>